<dbReference type="InterPro" id="IPR051449">
    <property type="entry name" value="ABC-2_transporter_component"/>
</dbReference>
<evidence type="ECO:0000313" key="6">
    <source>
        <dbReference type="EMBL" id="URZ09825.1"/>
    </source>
</evidence>
<keyword evidence="7" id="KW-1185">Reference proteome</keyword>
<evidence type="ECO:0000256" key="5">
    <source>
        <dbReference type="ARBA" id="ARBA00023136"/>
    </source>
</evidence>
<reference evidence="6 7" key="1">
    <citation type="submission" date="2022-04" db="EMBL/GenBank/DDBJ databases">
        <title>Genome sequence of C. roseum typestrain.</title>
        <authorList>
            <person name="Poehlein A."/>
            <person name="Schoch T."/>
            <person name="Duerre P."/>
            <person name="Daniel R."/>
        </authorList>
    </citation>
    <scope>NUCLEOTIDE SEQUENCE [LARGE SCALE GENOMIC DNA]</scope>
    <source>
        <strain evidence="6 7">DSM 7320</strain>
    </source>
</reference>
<dbReference type="GO" id="GO:0005886">
    <property type="term" value="C:plasma membrane"/>
    <property type="evidence" value="ECO:0007669"/>
    <property type="project" value="UniProtKB-SubCell"/>
</dbReference>
<evidence type="ECO:0000256" key="4">
    <source>
        <dbReference type="ARBA" id="ARBA00022989"/>
    </source>
</evidence>
<keyword evidence="3" id="KW-0812">Transmembrane</keyword>
<dbReference type="RefSeq" id="WP_242950899.1">
    <property type="nucleotide sequence ID" value="NZ_CP096983.1"/>
</dbReference>
<organism evidence="6 7">
    <name type="scientific">Clostridium felsineum</name>
    <dbReference type="NCBI Taxonomy" id="36839"/>
    <lineage>
        <taxon>Bacteria</taxon>
        <taxon>Bacillati</taxon>
        <taxon>Bacillota</taxon>
        <taxon>Clostridia</taxon>
        <taxon>Eubacteriales</taxon>
        <taxon>Clostridiaceae</taxon>
        <taxon>Clostridium</taxon>
    </lineage>
</organism>
<dbReference type="GO" id="GO:0140359">
    <property type="term" value="F:ABC-type transporter activity"/>
    <property type="evidence" value="ECO:0007669"/>
    <property type="project" value="InterPro"/>
</dbReference>
<dbReference type="KEGG" id="crw:CROST_005240"/>
<dbReference type="InterPro" id="IPR013525">
    <property type="entry name" value="ABC2_TM"/>
</dbReference>
<gene>
    <name evidence="6" type="ORF">CROST_005240</name>
</gene>
<dbReference type="STRING" id="84029.CROST_32390"/>
<evidence type="ECO:0000313" key="7">
    <source>
        <dbReference type="Proteomes" id="UP000190951"/>
    </source>
</evidence>
<dbReference type="Gene3D" id="3.40.1710.10">
    <property type="entry name" value="abc type-2 transporter like domain"/>
    <property type="match status" value="1"/>
</dbReference>
<sequence>MLIFICILPLIFSGVFINISTSKIKVGFLDNDNTKLTKILKNELRNNYDLVDISSGDPKYQIENNTVNNVIEIEKGFTDSMFKDKTVNLKLYGEEKNDYYKLINNEIALFIKSVRKVYDSSNKNKEAFYKTIDKNGVNKINVSSIGINIKERSKIGVVFYFLIMFLLLSSCIFAKRLLNDDKRIFAAPIDIKSYVFEKLFILVSINIIQVIVVFLESIILFKSTVFNYIVSLSVLFLVVSVMSASFAMFVNKLSDRSFDVYFVVVPMCMLGGCFWGIESMPKELQFVSQFVPTRWIVEGIDNILFYNSGRELGIDILIIMLFTTVFILVGTITKKDIIK</sequence>
<dbReference type="Proteomes" id="UP000190951">
    <property type="component" value="Chromosome"/>
</dbReference>
<keyword evidence="4" id="KW-1133">Transmembrane helix</keyword>
<evidence type="ECO:0000256" key="2">
    <source>
        <dbReference type="ARBA" id="ARBA00022475"/>
    </source>
</evidence>
<proteinExistence type="predicted"/>
<keyword evidence="2" id="KW-1003">Cell membrane</keyword>
<accession>A0A1S8LSC3</accession>
<keyword evidence="5" id="KW-0472">Membrane</keyword>
<dbReference type="AlphaFoldDB" id="A0A1S8LSC3"/>
<dbReference type="PANTHER" id="PTHR30294:SF45">
    <property type="entry name" value="LINEARMYCIN RESISTANCE PERMEASE PROTEIN LNRN"/>
    <property type="match status" value="1"/>
</dbReference>
<protein>
    <submittedName>
        <fullName evidence="6">Uncharacterized protein</fullName>
    </submittedName>
</protein>
<evidence type="ECO:0000256" key="1">
    <source>
        <dbReference type="ARBA" id="ARBA00004651"/>
    </source>
</evidence>
<dbReference type="PANTHER" id="PTHR30294">
    <property type="entry name" value="MEMBRANE COMPONENT OF ABC TRANSPORTER YHHJ-RELATED"/>
    <property type="match status" value="1"/>
</dbReference>
<name>A0A1S8LSC3_9CLOT</name>
<comment type="subcellular location">
    <subcellularLocation>
        <location evidence="1">Cell membrane</location>
        <topology evidence="1">Multi-pass membrane protein</topology>
    </subcellularLocation>
</comment>
<evidence type="ECO:0000256" key="3">
    <source>
        <dbReference type="ARBA" id="ARBA00022692"/>
    </source>
</evidence>
<dbReference type="Pfam" id="PF12698">
    <property type="entry name" value="ABC2_membrane_3"/>
    <property type="match status" value="1"/>
</dbReference>
<dbReference type="EMBL" id="CP096983">
    <property type="protein sequence ID" value="URZ09825.1"/>
    <property type="molecule type" value="Genomic_DNA"/>
</dbReference>